<name>A0A6A6D177_ZASCE</name>
<evidence type="ECO:0000256" key="2">
    <source>
        <dbReference type="ARBA" id="ARBA00022723"/>
    </source>
</evidence>
<sequence length="497" mass="56610">MVRLPRQDRLDETSKAMAIFKKDKPLHIKTREWSYQYGDFYHFKIGRSPVFVLSSPEAVNDLLIKQGSVYSSRPRLSNQASLITQNSRIVALPYNDQWRKQRKLYHDLLGMQNSKIFMPFQEFESRQSLLNLLEHPDDFWKEVTRYSASVTFGMLLRCRFESSEALIPRKLQARMGLMFESIAPGRWLVDWIPVLDRLPDVLAPWRRKAVQLREQIMPFFAVFYHRIKERVDRGEAPVCFLASILQEKGSNLRPEEPPHIIATTMAAGTDTTATTLQHFVKAAVMFPDVMREAQREIDSVVGRDRLPGWEDRPNLPYITAMITETHRWASAVPLAFPHATSRQDTYRGSTIPAGATVIGNVSAIHNDPKVFLKPEIFMPERYLARTDPRAAPEASNIDCHYSYGFGRRECPGKHVADASLYIVISRMLWAFDFVGNPEKTPGPGYSGGPVYGPARFEATARPRDEAVAPLIREEAEANRPADVEDSAVYEKLVAGMP</sequence>
<dbReference type="CDD" id="cd11065">
    <property type="entry name" value="CYP64-like"/>
    <property type="match status" value="1"/>
</dbReference>
<dbReference type="OrthoDB" id="2789670at2759"/>
<dbReference type="Proteomes" id="UP000799537">
    <property type="component" value="Unassembled WGS sequence"/>
</dbReference>
<evidence type="ECO:0008006" key="9">
    <source>
        <dbReference type="Google" id="ProtNLM"/>
    </source>
</evidence>
<keyword evidence="2 6" id="KW-0479">Metal-binding</keyword>
<dbReference type="EMBL" id="ML993581">
    <property type="protein sequence ID" value="KAF2172168.1"/>
    <property type="molecule type" value="Genomic_DNA"/>
</dbReference>
<reference evidence="7" key="1">
    <citation type="journal article" date="2020" name="Stud. Mycol.">
        <title>101 Dothideomycetes genomes: a test case for predicting lifestyles and emergence of pathogens.</title>
        <authorList>
            <person name="Haridas S."/>
            <person name="Albert R."/>
            <person name="Binder M."/>
            <person name="Bloem J."/>
            <person name="Labutti K."/>
            <person name="Salamov A."/>
            <person name="Andreopoulos B."/>
            <person name="Baker S."/>
            <person name="Barry K."/>
            <person name="Bills G."/>
            <person name="Bluhm B."/>
            <person name="Cannon C."/>
            <person name="Castanera R."/>
            <person name="Culley D."/>
            <person name="Daum C."/>
            <person name="Ezra D."/>
            <person name="Gonzalez J."/>
            <person name="Henrissat B."/>
            <person name="Kuo A."/>
            <person name="Liang C."/>
            <person name="Lipzen A."/>
            <person name="Lutzoni F."/>
            <person name="Magnuson J."/>
            <person name="Mondo S."/>
            <person name="Nolan M."/>
            <person name="Ohm R."/>
            <person name="Pangilinan J."/>
            <person name="Park H.-J."/>
            <person name="Ramirez L."/>
            <person name="Alfaro M."/>
            <person name="Sun H."/>
            <person name="Tritt A."/>
            <person name="Yoshinaga Y."/>
            <person name="Zwiers L.-H."/>
            <person name="Turgeon B."/>
            <person name="Goodwin S."/>
            <person name="Spatafora J."/>
            <person name="Crous P."/>
            <person name="Grigoriev I."/>
        </authorList>
    </citation>
    <scope>NUCLEOTIDE SEQUENCE</scope>
    <source>
        <strain evidence="7">ATCC 36951</strain>
    </source>
</reference>
<gene>
    <name evidence="7" type="ORF">M409DRAFT_62936</name>
</gene>
<dbReference type="InterPro" id="IPR002401">
    <property type="entry name" value="Cyt_P450_E_grp-I"/>
</dbReference>
<organism evidence="7 8">
    <name type="scientific">Zasmidium cellare ATCC 36951</name>
    <dbReference type="NCBI Taxonomy" id="1080233"/>
    <lineage>
        <taxon>Eukaryota</taxon>
        <taxon>Fungi</taxon>
        <taxon>Dikarya</taxon>
        <taxon>Ascomycota</taxon>
        <taxon>Pezizomycotina</taxon>
        <taxon>Dothideomycetes</taxon>
        <taxon>Dothideomycetidae</taxon>
        <taxon>Mycosphaerellales</taxon>
        <taxon>Mycosphaerellaceae</taxon>
        <taxon>Zasmidium</taxon>
    </lineage>
</organism>
<dbReference type="InterPro" id="IPR050364">
    <property type="entry name" value="Cytochrome_P450_fung"/>
</dbReference>
<dbReference type="Gene3D" id="1.10.630.10">
    <property type="entry name" value="Cytochrome P450"/>
    <property type="match status" value="1"/>
</dbReference>
<dbReference type="GeneID" id="54568644"/>
<protein>
    <recommendedName>
        <fullName evidence="9">Cytochrome P450</fullName>
    </recommendedName>
</protein>
<keyword evidence="5" id="KW-0503">Monooxygenase</keyword>
<evidence type="ECO:0000313" key="7">
    <source>
        <dbReference type="EMBL" id="KAF2172168.1"/>
    </source>
</evidence>
<keyword evidence="4 6" id="KW-0408">Iron</keyword>
<proteinExistence type="inferred from homology"/>
<evidence type="ECO:0000256" key="1">
    <source>
        <dbReference type="ARBA" id="ARBA00010617"/>
    </source>
</evidence>
<evidence type="ECO:0000256" key="3">
    <source>
        <dbReference type="ARBA" id="ARBA00023002"/>
    </source>
</evidence>
<comment type="similarity">
    <text evidence="1">Belongs to the cytochrome P450 family.</text>
</comment>
<dbReference type="SUPFAM" id="SSF48264">
    <property type="entry name" value="Cytochrome P450"/>
    <property type="match status" value="1"/>
</dbReference>
<dbReference type="PRINTS" id="PR00463">
    <property type="entry name" value="EP450I"/>
</dbReference>
<keyword evidence="6" id="KW-0349">Heme</keyword>
<keyword evidence="8" id="KW-1185">Reference proteome</keyword>
<dbReference type="InterPro" id="IPR001128">
    <property type="entry name" value="Cyt_P450"/>
</dbReference>
<dbReference type="InterPro" id="IPR036396">
    <property type="entry name" value="Cyt_P450_sf"/>
</dbReference>
<evidence type="ECO:0000256" key="6">
    <source>
        <dbReference type="PIRSR" id="PIRSR602401-1"/>
    </source>
</evidence>
<dbReference type="RefSeq" id="XP_033673057.1">
    <property type="nucleotide sequence ID" value="XM_033815372.1"/>
</dbReference>
<dbReference type="Pfam" id="PF00067">
    <property type="entry name" value="p450"/>
    <property type="match status" value="1"/>
</dbReference>
<evidence type="ECO:0000313" key="8">
    <source>
        <dbReference type="Proteomes" id="UP000799537"/>
    </source>
</evidence>
<dbReference type="AlphaFoldDB" id="A0A6A6D177"/>
<dbReference type="GO" id="GO:0020037">
    <property type="term" value="F:heme binding"/>
    <property type="evidence" value="ECO:0007669"/>
    <property type="project" value="InterPro"/>
</dbReference>
<dbReference type="GO" id="GO:0005506">
    <property type="term" value="F:iron ion binding"/>
    <property type="evidence" value="ECO:0007669"/>
    <property type="project" value="InterPro"/>
</dbReference>
<evidence type="ECO:0000256" key="5">
    <source>
        <dbReference type="ARBA" id="ARBA00023033"/>
    </source>
</evidence>
<dbReference type="PANTHER" id="PTHR46300:SF2">
    <property type="entry name" value="CYTOCHROME P450 MONOOXYGENASE ALNH-RELATED"/>
    <property type="match status" value="1"/>
</dbReference>
<keyword evidence="3" id="KW-0560">Oxidoreductase</keyword>
<dbReference type="GO" id="GO:0004497">
    <property type="term" value="F:monooxygenase activity"/>
    <property type="evidence" value="ECO:0007669"/>
    <property type="project" value="UniProtKB-KW"/>
</dbReference>
<evidence type="ECO:0000256" key="4">
    <source>
        <dbReference type="ARBA" id="ARBA00023004"/>
    </source>
</evidence>
<dbReference type="PRINTS" id="PR00385">
    <property type="entry name" value="P450"/>
</dbReference>
<accession>A0A6A6D177</accession>
<dbReference type="GO" id="GO:0016705">
    <property type="term" value="F:oxidoreductase activity, acting on paired donors, with incorporation or reduction of molecular oxygen"/>
    <property type="evidence" value="ECO:0007669"/>
    <property type="project" value="InterPro"/>
</dbReference>
<feature type="binding site" description="axial binding residue" evidence="6">
    <location>
        <position position="410"/>
    </location>
    <ligand>
        <name>heme</name>
        <dbReference type="ChEBI" id="CHEBI:30413"/>
    </ligand>
    <ligandPart>
        <name>Fe</name>
        <dbReference type="ChEBI" id="CHEBI:18248"/>
    </ligandPart>
</feature>
<comment type="cofactor">
    <cofactor evidence="6">
        <name>heme</name>
        <dbReference type="ChEBI" id="CHEBI:30413"/>
    </cofactor>
</comment>
<dbReference type="PANTHER" id="PTHR46300">
    <property type="entry name" value="P450, PUTATIVE (EUROFUNG)-RELATED-RELATED"/>
    <property type="match status" value="1"/>
</dbReference>